<reference evidence="1 2" key="1">
    <citation type="submission" date="2015-11" db="EMBL/GenBank/DDBJ databases">
        <title>Whole-Genome Sequence of Candidatus Oderbacter manganicum from the National Park Lower Oder Valley, Germany.</title>
        <authorList>
            <person name="Braun B."/>
            <person name="Liere K."/>
            <person name="Szewzyk U."/>
        </authorList>
    </citation>
    <scope>NUCLEOTIDE SEQUENCE [LARGE SCALE GENOMIC DNA]</scope>
    <source>
        <strain evidence="1 2">OTSz_A_272</strain>
    </source>
</reference>
<dbReference type="KEGG" id="cbot:ATE48_16110"/>
<proteinExistence type="predicted"/>
<name>A0A1B1ALD3_9PROT</name>
<dbReference type="STRING" id="1759059.ATE48_16110"/>
<organism evidence="1 2">
    <name type="scientific">Candidatus Viadribacter manganicus</name>
    <dbReference type="NCBI Taxonomy" id="1759059"/>
    <lineage>
        <taxon>Bacteria</taxon>
        <taxon>Pseudomonadati</taxon>
        <taxon>Pseudomonadota</taxon>
        <taxon>Alphaproteobacteria</taxon>
        <taxon>Hyphomonadales</taxon>
        <taxon>Hyphomonadaceae</taxon>
        <taxon>Candidatus Viadribacter</taxon>
    </lineage>
</organism>
<keyword evidence="2" id="KW-1185">Reference proteome</keyword>
<gene>
    <name evidence="1" type="ORF">ATE48_16110</name>
</gene>
<accession>A0A1B1ALD3</accession>
<protein>
    <submittedName>
        <fullName evidence="1">Uncharacterized protein</fullName>
    </submittedName>
</protein>
<dbReference type="Proteomes" id="UP000092498">
    <property type="component" value="Chromosome"/>
</dbReference>
<evidence type="ECO:0000313" key="2">
    <source>
        <dbReference type="Proteomes" id="UP000092498"/>
    </source>
</evidence>
<dbReference type="InParanoid" id="A0A1B1ALD3"/>
<evidence type="ECO:0000313" key="1">
    <source>
        <dbReference type="EMBL" id="ANP47331.1"/>
    </source>
</evidence>
<dbReference type="AlphaFoldDB" id="A0A1B1ALD3"/>
<dbReference type="EMBL" id="CP013244">
    <property type="protein sequence ID" value="ANP47331.1"/>
    <property type="molecule type" value="Genomic_DNA"/>
</dbReference>
<sequence>MTCFGGKGEALPNVLDIAPLNALAERASRRISDPAIAKRYQKLAADRVRANPRSFRPATAAELSVAPAWAQAAAERGETISVFRSNGAMAARLHTVARHINDAVRLAAMDANADSEHSTTIEDARRFIAKFGRVNFSDAALKATKFAHALAAWEGNADTRDVCEDQSLVLLSGRIWRRITSVAQLRKIGREFSNCLARTSRVSSYGAMLARGTAQFWVLRDLEGGGHMVACAPAPLAMRFTEVKGPRNAPISPDHPDLLQLGVALGVRPSPPPRPPLPPRPRFGDTPTRLLALIEELQQPRRCTLCQPRQAGLTLSERLRRSGAAH</sequence>